<keyword evidence="5 7" id="KW-0472">Membrane</keyword>
<evidence type="ECO:0000256" key="1">
    <source>
        <dbReference type="ARBA" id="ARBA00004141"/>
    </source>
</evidence>
<dbReference type="InterPro" id="IPR010920">
    <property type="entry name" value="LSM_dom_sf"/>
</dbReference>
<feature type="transmembrane region" description="Helical" evidence="7">
    <location>
        <begin position="388"/>
        <end position="405"/>
    </location>
</feature>
<proteinExistence type="inferred from homology"/>
<keyword evidence="10" id="KW-1185">Reference proteome</keyword>
<evidence type="ECO:0000256" key="5">
    <source>
        <dbReference type="ARBA" id="ARBA00023136"/>
    </source>
</evidence>
<dbReference type="SUPFAM" id="SSF82861">
    <property type="entry name" value="Mechanosensitive channel protein MscS (YggB), transmembrane region"/>
    <property type="match status" value="1"/>
</dbReference>
<dbReference type="Gene3D" id="2.30.30.60">
    <property type="match status" value="1"/>
</dbReference>
<evidence type="ECO:0000256" key="6">
    <source>
        <dbReference type="SAM" id="MobiDB-lite"/>
    </source>
</evidence>
<keyword evidence="4 7" id="KW-1133">Transmembrane helix</keyword>
<accession>A0A6A7XYF2</accession>
<evidence type="ECO:0000259" key="8">
    <source>
        <dbReference type="Pfam" id="PF00924"/>
    </source>
</evidence>
<evidence type="ECO:0000313" key="10">
    <source>
        <dbReference type="Proteomes" id="UP000332515"/>
    </source>
</evidence>
<dbReference type="AlphaFoldDB" id="A0A6A7XYF2"/>
<feature type="transmembrane region" description="Helical" evidence="7">
    <location>
        <begin position="345"/>
        <end position="367"/>
    </location>
</feature>
<dbReference type="SUPFAM" id="SSF50182">
    <property type="entry name" value="Sm-like ribonucleoproteins"/>
    <property type="match status" value="1"/>
</dbReference>
<dbReference type="PROSITE" id="PS01246">
    <property type="entry name" value="UPF0003"/>
    <property type="match status" value="1"/>
</dbReference>
<keyword evidence="3 7" id="KW-0812">Transmembrane</keyword>
<comment type="similarity">
    <text evidence="2">Belongs to the MscS (TC 1.A.23) family.</text>
</comment>
<feature type="compositionally biased region" description="Basic residues" evidence="6">
    <location>
        <begin position="1"/>
        <end position="11"/>
    </location>
</feature>
<comment type="subcellular location">
    <subcellularLocation>
        <location evidence="1">Membrane</location>
        <topology evidence="1">Multi-pass membrane protein</topology>
    </subcellularLocation>
</comment>
<organism evidence="9 10">
    <name type="scientific">Segnochrobactrum spirostomi</name>
    <dbReference type="NCBI Taxonomy" id="2608987"/>
    <lineage>
        <taxon>Bacteria</taxon>
        <taxon>Pseudomonadati</taxon>
        <taxon>Pseudomonadota</taxon>
        <taxon>Alphaproteobacteria</taxon>
        <taxon>Hyphomicrobiales</taxon>
        <taxon>Segnochrobactraceae</taxon>
        <taxon>Segnochrobactrum</taxon>
    </lineage>
</organism>
<dbReference type="InterPro" id="IPR006686">
    <property type="entry name" value="MscS_channel_CS"/>
</dbReference>
<gene>
    <name evidence="9" type="ORF">F0357_03350</name>
</gene>
<dbReference type="InterPro" id="IPR023408">
    <property type="entry name" value="MscS_beta-dom_sf"/>
</dbReference>
<feature type="transmembrane region" description="Helical" evidence="7">
    <location>
        <begin position="411"/>
        <end position="430"/>
    </location>
</feature>
<feature type="transmembrane region" description="Helical" evidence="7">
    <location>
        <begin position="308"/>
        <end position="333"/>
    </location>
</feature>
<dbReference type="InterPro" id="IPR011014">
    <property type="entry name" value="MscS_channel_TM-2"/>
</dbReference>
<feature type="transmembrane region" description="Helical" evidence="7">
    <location>
        <begin position="271"/>
        <end position="296"/>
    </location>
</feature>
<name>A0A6A7XYF2_9HYPH</name>
<dbReference type="GO" id="GO:0016020">
    <property type="term" value="C:membrane"/>
    <property type="evidence" value="ECO:0007669"/>
    <property type="project" value="UniProtKB-SubCell"/>
</dbReference>
<dbReference type="PANTHER" id="PTHR30566:SF5">
    <property type="entry name" value="MECHANOSENSITIVE ION CHANNEL PROTEIN 1, MITOCHONDRIAL-RELATED"/>
    <property type="match status" value="1"/>
</dbReference>
<comment type="caution">
    <text evidence="9">The sequence shown here is derived from an EMBL/GenBank/DDBJ whole genome shotgun (WGS) entry which is preliminary data.</text>
</comment>
<reference evidence="9 10" key="1">
    <citation type="submission" date="2019-09" db="EMBL/GenBank/DDBJ databases">
        <title>Segnochrobactrum spirostomi gen. nov., sp. nov., isolated from the ciliate Spirostomum cf. yagiui and description of a novel family, Segnochrobactraceae fam. nov. within the order Rhizobiales of the class Alphaproteobacteria.</title>
        <authorList>
            <person name="Akter S."/>
            <person name="Shazib S.U.A."/>
            <person name="Shin M.K."/>
        </authorList>
    </citation>
    <scope>NUCLEOTIDE SEQUENCE [LARGE SCALE GENOMIC DNA]</scope>
    <source>
        <strain evidence="9 10">Sp-1</strain>
    </source>
</reference>
<evidence type="ECO:0000256" key="4">
    <source>
        <dbReference type="ARBA" id="ARBA00022989"/>
    </source>
</evidence>
<dbReference type="GO" id="GO:0008381">
    <property type="term" value="F:mechanosensitive monoatomic ion channel activity"/>
    <property type="evidence" value="ECO:0007669"/>
    <property type="project" value="UniProtKB-ARBA"/>
</dbReference>
<feature type="domain" description="Mechanosensitive ion channel MscS" evidence="8">
    <location>
        <begin position="434"/>
        <end position="498"/>
    </location>
</feature>
<dbReference type="Gene3D" id="1.10.287.1260">
    <property type="match status" value="1"/>
</dbReference>
<evidence type="ECO:0000256" key="7">
    <source>
        <dbReference type="SAM" id="Phobius"/>
    </source>
</evidence>
<dbReference type="Pfam" id="PF00924">
    <property type="entry name" value="MS_channel_2nd"/>
    <property type="match status" value="1"/>
</dbReference>
<evidence type="ECO:0000256" key="2">
    <source>
        <dbReference type="ARBA" id="ARBA00008017"/>
    </source>
</evidence>
<dbReference type="PANTHER" id="PTHR30566">
    <property type="entry name" value="YNAI-RELATED MECHANOSENSITIVE ION CHANNEL"/>
    <property type="match status" value="1"/>
</dbReference>
<dbReference type="InterPro" id="IPR006685">
    <property type="entry name" value="MscS_channel_2nd"/>
</dbReference>
<dbReference type="EMBL" id="VWNA01000001">
    <property type="protein sequence ID" value="MQT11724.1"/>
    <property type="molecule type" value="Genomic_DNA"/>
</dbReference>
<sequence length="606" mass="63819">MCASMRRHRASSVKARPTRPGVRAGFGGPFPVSAMRNSGPPRSQKVPSLTKMLIRLVLSVILGSVAAAWTAPVFAADATSDLLEPLDRSSPSATYQSFLRASDDLQALFKGYEAAKSVKEALVLRSAATRTRRLLDLGNVPPAARARTGNAAIAYLSDILVRLPLVDPASIPGAPGRDWGKLPDKWRIPGTEIEIARQTTGPQAGDYLFTADTIENLKTYYAEIASRSPLRPALFPNFNEIQANFTGPLIPDSWVRAVPGPLRSIVLDTPIWKTLVIVAAIAVTFVLASLWGSFASRRAGAAGHVGRLVWRISVPAVLFLLFTAAETLVIIQVVPSGRLAVGESIVASIIHYAVGAWAAWIGCFLIVEAIIASPKIPDNSYDAHLLRLAARLAALLSVGAILVYGANDIGIPALGLVAGLGVGGIAVALASQSTIENLFGGLSIFADRPFRIGDSISFGSGAGTVEAIGPRSSRIRASDGALITVPNSDLAKMHITNGSARDKFHFRQTLALRADTRVEALNALLTDLRGLLETEEAIEKCPGSPRVSIVGLAGGTIQIQMSGGIPGVDSTTFGLIQEGLILRTLARIEAAGLHLAVPPPVVPATA</sequence>
<protein>
    <submittedName>
        <fullName evidence="9">Mechanosensitive ion channel</fullName>
    </submittedName>
</protein>
<evidence type="ECO:0000313" key="9">
    <source>
        <dbReference type="EMBL" id="MQT11724.1"/>
    </source>
</evidence>
<feature type="region of interest" description="Disordered" evidence="6">
    <location>
        <begin position="1"/>
        <end position="45"/>
    </location>
</feature>
<dbReference type="Proteomes" id="UP000332515">
    <property type="component" value="Unassembled WGS sequence"/>
</dbReference>
<evidence type="ECO:0000256" key="3">
    <source>
        <dbReference type="ARBA" id="ARBA00022692"/>
    </source>
</evidence>